<name>A0A7X1ZHH0_9PROT</name>
<dbReference type="Proteomes" id="UP000434582">
    <property type="component" value="Unassembled WGS sequence"/>
</dbReference>
<reference evidence="1 2" key="1">
    <citation type="submission" date="2019-10" db="EMBL/GenBank/DDBJ databases">
        <title>Draft whole-genome sequence of the purple nonsulfur photosynthetic bacterium Roseospira navarrensis DSM 15114.</title>
        <authorList>
            <person name="Kyndt J.A."/>
            <person name="Meyer T.E."/>
        </authorList>
    </citation>
    <scope>NUCLEOTIDE SEQUENCE [LARGE SCALE GENOMIC DNA]</scope>
    <source>
        <strain evidence="1 2">DSM 15114</strain>
    </source>
</reference>
<proteinExistence type="predicted"/>
<dbReference type="EMBL" id="WIVE01000145">
    <property type="protein sequence ID" value="MQX38594.1"/>
    <property type="molecule type" value="Genomic_DNA"/>
</dbReference>
<accession>A0A7X1ZHH0</accession>
<organism evidence="1 2">
    <name type="scientific">Roseospira navarrensis</name>
    <dbReference type="NCBI Taxonomy" id="140058"/>
    <lineage>
        <taxon>Bacteria</taxon>
        <taxon>Pseudomonadati</taxon>
        <taxon>Pseudomonadota</taxon>
        <taxon>Alphaproteobacteria</taxon>
        <taxon>Rhodospirillales</taxon>
        <taxon>Rhodospirillaceae</taxon>
        <taxon>Roseospira</taxon>
    </lineage>
</organism>
<evidence type="ECO:0000313" key="2">
    <source>
        <dbReference type="Proteomes" id="UP000434582"/>
    </source>
</evidence>
<sequence length="67" mass="7190">MSDATSDAHDQGLFNAAISALHAEIANVGAHLAIDGNVRALYDRQVQAMATELRLQAQQGQITWAQD</sequence>
<keyword evidence="2" id="KW-1185">Reference proteome</keyword>
<dbReference type="OrthoDB" id="7869882at2"/>
<evidence type="ECO:0000313" key="1">
    <source>
        <dbReference type="EMBL" id="MQX38594.1"/>
    </source>
</evidence>
<dbReference type="AlphaFoldDB" id="A0A7X1ZHH0"/>
<gene>
    <name evidence="1" type="ORF">GHC57_18970</name>
</gene>
<dbReference type="RefSeq" id="WP_153347211.1">
    <property type="nucleotide sequence ID" value="NZ_WIVE01000145.1"/>
</dbReference>
<protein>
    <submittedName>
        <fullName evidence="1">Uncharacterized protein</fullName>
    </submittedName>
</protein>
<comment type="caution">
    <text evidence="1">The sequence shown here is derived from an EMBL/GenBank/DDBJ whole genome shotgun (WGS) entry which is preliminary data.</text>
</comment>